<reference evidence="2 3" key="1">
    <citation type="submission" date="2019-04" db="EMBL/GenBank/DDBJ databases">
        <title>Friends and foes A comparative genomics study of 23 Aspergillus species from section Flavi.</title>
        <authorList>
            <consortium name="DOE Joint Genome Institute"/>
            <person name="Kjaerbolling I."/>
            <person name="Vesth T."/>
            <person name="Frisvad J.C."/>
            <person name="Nybo J.L."/>
            <person name="Theobald S."/>
            <person name="Kildgaard S."/>
            <person name="Isbrandt T."/>
            <person name="Kuo A."/>
            <person name="Sato A."/>
            <person name="Lyhne E.K."/>
            <person name="Kogle M.E."/>
            <person name="Wiebenga A."/>
            <person name="Kun R.S."/>
            <person name="Lubbers R.J."/>
            <person name="Makela M.R."/>
            <person name="Barry K."/>
            <person name="Chovatia M."/>
            <person name="Clum A."/>
            <person name="Daum C."/>
            <person name="Haridas S."/>
            <person name="He G."/>
            <person name="LaButti K."/>
            <person name="Lipzen A."/>
            <person name="Mondo S."/>
            <person name="Riley R."/>
            <person name="Salamov A."/>
            <person name="Simmons B.A."/>
            <person name="Magnuson J.K."/>
            <person name="Henrissat B."/>
            <person name="Mortensen U.H."/>
            <person name="Larsen T.O."/>
            <person name="Devries R.P."/>
            <person name="Grigoriev I.V."/>
            <person name="Machida M."/>
            <person name="Baker S.E."/>
            <person name="Andersen M.R."/>
        </authorList>
    </citation>
    <scope>NUCLEOTIDE SEQUENCE [LARGE SCALE GENOMIC DNA]</scope>
    <source>
        <strain evidence="2 3">CBS 117626</strain>
    </source>
</reference>
<evidence type="ECO:0000256" key="1">
    <source>
        <dbReference type="SAM" id="Phobius"/>
    </source>
</evidence>
<evidence type="ECO:0000313" key="2">
    <source>
        <dbReference type="EMBL" id="KAE8167496.1"/>
    </source>
</evidence>
<gene>
    <name evidence="2" type="ORF">BDV40DRAFT_168881</name>
</gene>
<keyword evidence="1" id="KW-1133">Transmembrane helix</keyword>
<dbReference type="AlphaFoldDB" id="A0A5N6V8Z8"/>
<dbReference type="Proteomes" id="UP000326950">
    <property type="component" value="Unassembled WGS sequence"/>
</dbReference>
<protein>
    <submittedName>
        <fullName evidence="2">Uncharacterized protein</fullName>
    </submittedName>
</protein>
<keyword evidence="3" id="KW-1185">Reference proteome</keyword>
<feature type="transmembrane region" description="Helical" evidence="1">
    <location>
        <begin position="12"/>
        <end position="31"/>
    </location>
</feature>
<proteinExistence type="predicted"/>
<organism evidence="2 3">
    <name type="scientific">Aspergillus tamarii</name>
    <dbReference type="NCBI Taxonomy" id="41984"/>
    <lineage>
        <taxon>Eukaryota</taxon>
        <taxon>Fungi</taxon>
        <taxon>Dikarya</taxon>
        <taxon>Ascomycota</taxon>
        <taxon>Pezizomycotina</taxon>
        <taxon>Eurotiomycetes</taxon>
        <taxon>Eurotiomycetidae</taxon>
        <taxon>Eurotiales</taxon>
        <taxon>Aspergillaceae</taxon>
        <taxon>Aspergillus</taxon>
        <taxon>Aspergillus subgen. Circumdati</taxon>
    </lineage>
</organism>
<keyword evidence="1" id="KW-0812">Transmembrane</keyword>
<evidence type="ECO:0000313" key="3">
    <source>
        <dbReference type="Proteomes" id="UP000326950"/>
    </source>
</evidence>
<sequence>MQFRKGARYARPPILAPAVNIMILIYCLITIHPPTVDVLRSCRPEWWSSDNLADQRAEFDYAEAGEEGL</sequence>
<keyword evidence="1" id="KW-0472">Membrane</keyword>
<dbReference type="EMBL" id="ML738589">
    <property type="protein sequence ID" value="KAE8167496.1"/>
    <property type="molecule type" value="Genomic_DNA"/>
</dbReference>
<accession>A0A5N6V8Z8</accession>
<name>A0A5N6V8Z8_ASPTM</name>